<dbReference type="EMBL" id="FNSC01000001">
    <property type="protein sequence ID" value="SEC37707.1"/>
    <property type="molecule type" value="Genomic_DNA"/>
</dbReference>
<dbReference type="AlphaFoldDB" id="A0A1H4S0Y9"/>
<sequence length="327" mass="35820">MQRLLAVCLLLCSPLLASAAALEELKLLNEQAVSGVSGGNLSGLAWCDGALWAVSDRDDQQLYRLESDDSQWQATAETFIAPPAPDARLPWGLRMRSWAAGLVRGGELDFEGISCDAAGNRYLVSEAKAAVLQLPLMGEPNWLKLPQGLVRQARASGMLLHYNSLFEGVAVDPAGERLYLAAERMRRGLLVVHKQRAIWRCTGGCVLFSEAGTETGPEQLGGKPQPRDFSGLAFHNEKLFTLERQAHRVCRRSLSTGQVEKCWSFAAEALTPERLYAPSYGLAEALWVDQDGAWIGVDNGRFRRADGESRPIIWRFAAPKGGWGSKP</sequence>
<dbReference type="OrthoDB" id="6195379at2"/>
<evidence type="ECO:0000256" key="1">
    <source>
        <dbReference type="SAM" id="SignalP"/>
    </source>
</evidence>
<feature type="signal peptide" evidence="1">
    <location>
        <begin position="1"/>
        <end position="19"/>
    </location>
</feature>
<evidence type="ECO:0000313" key="3">
    <source>
        <dbReference type="EMBL" id="SEC37707.1"/>
    </source>
</evidence>
<dbReference type="SUPFAM" id="SSF63825">
    <property type="entry name" value="YWTD domain"/>
    <property type="match status" value="1"/>
</dbReference>
<dbReference type="Pfam" id="PF13449">
    <property type="entry name" value="Phytase-like"/>
    <property type="match status" value="1"/>
</dbReference>
<organism evidence="3 4">
    <name type="scientific">Pseudomonas anguilliseptica</name>
    <dbReference type="NCBI Taxonomy" id="53406"/>
    <lineage>
        <taxon>Bacteria</taxon>
        <taxon>Pseudomonadati</taxon>
        <taxon>Pseudomonadota</taxon>
        <taxon>Gammaproteobacteria</taxon>
        <taxon>Pseudomonadales</taxon>
        <taxon>Pseudomonadaceae</taxon>
        <taxon>Pseudomonas</taxon>
    </lineage>
</organism>
<name>A0A1H4S0Y9_PSEAG</name>
<feature type="domain" description="Phytase-like" evidence="2">
    <location>
        <begin position="39"/>
        <end position="185"/>
    </location>
</feature>
<evidence type="ECO:0000313" key="4">
    <source>
        <dbReference type="Proteomes" id="UP000242849"/>
    </source>
</evidence>
<feature type="chain" id="PRO_5017282607" evidence="1">
    <location>
        <begin position="20"/>
        <end position="327"/>
    </location>
</feature>
<dbReference type="InterPro" id="IPR027372">
    <property type="entry name" value="Phytase-like_dom"/>
</dbReference>
<proteinExistence type="predicted"/>
<reference evidence="4" key="1">
    <citation type="submission" date="2016-10" db="EMBL/GenBank/DDBJ databases">
        <authorList>
            <person name="Varghese N."/>
            <person name="Submissions S."/>
        </authorList>
    </citation>
    <scope>NUCLEOTIDE SEQUENCE [LARGE SCALE GENOMIC DNA]</scope>
    <source>
        <strain evidence="4">DSM 12111</strain>
    </source>
</reference>
<dbReference type="Proteomes" id="UP000242849">
    <property type="component" value="Unassembled WGS sequence"/>
</dbReference>
<keyword evidence="4" id="KW-1185">Reference proteome</keyword>
<evidence type="ECO:0000259" key="2">
    <source>
        <dbReference type="Pfam" id="PF13449"/>
    </source>
</evidence>
<gene>
    <name evidence="3" type="ORF">SAMN05421553_0755</name>
</gene>
<accession>A0A1H4S0Y9</accession>
<protein>
    <submittedName>
        <fullName evidence="3">Esterase-like activity of phytase</fullName>
    </submittedName>
</protein>
<dbReference type="RefSeq" id="WP_090376851.1">
    <property type="nucleotide sequence ID" value="NZ_CP156749.1"/>
</dbReference>
<dbReference type="STRING" id="53406.SAMN05421553_0755"/>
<keyword evidence="1" id="KW-0732">Signal</keyword>